<sequence>MNITPLYRNMQIYLDFHLKYSVSATTAQYCSATQLRQHNWPTYRITPLVCSLRYCRSVNSVVADAVRQIYVTILTKESCIYVCAINHQALA</sequence>
<dbReference type="WBParaSite" id="L893_g20474.t1">
    <property type="protein sequence ID" value="L893_g20474.t1"/>
    <property type="gene ID" value="L893_g20474"/>
</dbReference>
<dbReference type="AlphaFoldDB" id="A0A1I7YWJ2"/>
<organism evidence="1 2">
    <name type="scientific">Steinernema glaseri</name>
    <dbReference type="NCBI Taxonomy" id="37863"/>
    <lineage>
        <taxon>Eukaryota</taxon>
        <taxon>Metazoa</taxon>
        <taxon>Ecdysozoa</taxon>
        <taxon>Nematoda</taxon>
        <taxon>Chromadorea</taxon>
        <taxon>Rhabditida</taxon>
        <taxon>Tylenchina</taxon>
        <taxon>Panagrolaimomorpha</taxon>
        <taxon>Strongyloidoidea</taxon>
        <taxon>Steinernematidae</taxon>
        <taxon>Steinernema</taxon>
    </lineage>
</organism>
<keyword evidence="1" id="KW-1185">Reference proteome</keyword>
<dbReference type="Proteomes" id="UP000095287">
    <property type="component" value="Unplaced"/>
</dbReference>
<protein>
    <submittedName>
        <fullName evidence="2">Ovule protein</fullName>
    </submittedName>
</protein>
<evidence type="ECO:0000313" key="1">
    <source>
        <dbReference type="Proteomes" id="UP000095287"/>
    </source>
</evidence>
<evidence type="ECO:0000313" key="2">
    <source>
        <dbReference type="WBParaSite" id="L893_g20474.t1"/>
    </source>
</evidence>
<reference evidence="2" key="1">
    <citation type="submission" date="2016-11" db="UniProtKB">
        <authorList>
            <consortium name="WormBaseParasite"/>
        </authorList>
    </citation>
    <scope>IDENTIFICATION</scope>
</reference>
<accession>A0A1I7YWJ2</accession>
<proteinExistence type="predicted"/>
<name>A0A1I7YWJ2_9BILA</name>